<dbReference type="Pfam" id="PF25871">
    <property type="entry name" value="HTH_76"/>
    <property type="match status" value="1"/>
</dbReference>
<gene>
    <name evidence="4" type="ORF">F503_08084</name>
</gene>
<dbReference type="eggNOG" id="ENOG502S7YV">
    <property type="taxonomic scope" value="Eukaryota"/>
</dbReference>
<accession>S3CLN7</accession>
<name>S3CLN7_OPHP1</name>
<dbReference type="Proteomes" id="UP000016923">
    <property type="component" value="Unassembled WGS sequence"/>
</dbReference>
<dbReference type="EMBL" id="KE148151">
    <property type="protein sequence ID" value="EPE07433.1"/>
    <property type="molecule type" value="Genomic_DNA"/>
</dbReference>
<dbReference type="AlphaFoldDB" id="S3CLN7"/>
<evidence type="ECO:0000259" key="3">
    <source>
        <dbReference type="Pfam" id="PF25871"/>
    </source>
</evidence>
<feature type="compositionally biased region" description="Polar residues" evidence="1">
    <location>
        <begin position="258"/>
        <end position="274"/>
    </location>
</feature>
<dbReference type="HOGENOM" id="CLU_070882_0_0_1"/>
<feature type="domain" description="PEX14-like helix-turn-helix" evidence="3">
    <location>
        <begin position="18"/>
        <end position="85"/>
    </location>
</feature>
<evidence type="ECO:0000313" key="5">
    <source>
        <dbReference type="Proteomes" id="UP000016923"/>
    </source>
</evidence>
<dbReference type="STRING" id="1262450.S3CLN7"/>
<keyword evidence="5" id="KW-1185">Reference proteome</keyword>
<dbReference type="InterPro" id="IPR058841">
    <property type="entry name" value="HTH_76"/>
</dbReference>
<feature type="region of interest" description="Disordered" evidence="1">
    <location>
        <begin position="258"/>
        <end position="315"/>
    </location>
</feature>
<evidence type="ECO:0000256" key="1">
    <source>
        <dbReference type="SAM" id="MobiDB-lite"/>
    </source>
</evidence>
<protein>
    <submittedName>
        <fullName evidence="4">Uncharacterized protein</fullName>
    </submittedName>
</protein>
<evidence type="ECO:0000313" key="4">
    <source>
        <dbReference type="EMBL" id="EPE07433.1"/>
    </source>
</evidence>
<organism evidence="4 5">
    <name type="scientific">Ophiostoma piceae (strain UAMH 11346)</name>
    <name type="common">Sap stain fungus</name>
    <dbReference type="NCBI Taxonomy" id="1262450"/>
    <lineage>
        <taxon>Eukaryota</taxon>
        <taxon>Fungi</taxon>
        <taxon>Dikarya</taxon>
        <taxon>Ascomycota</taxon>
        <taxon>Pezizomycotina</taxon>
        <taxon>Sordariomycetes</taxon>
        <taxon>Sordariomycetidae</taxon>
        <taxon>Ophiostomatales</taxon>
        <taxon>Ophiostomataceae</taxon>
        <taxon>Ophiostoma</taxon>
    </lineage>
</organism>
<dbReference type="InterPro" id="IPR040554">
    <property type="entry name" value="KPWE_PEX14_dom"/>
</dbReference>
<feature type="compositionally biased region" description="Low complexity" evidence="1">
    <location>
        <begin position="180"/>
        <end position="192"/>
    </location>
</feature>
<reference evidence="4 5" key="1">
    <citation type="journal article" date="2013" name="BMC Genomics">
        <title>The genome and transcriptome of the pine saprophyte Ophiostoma piceae, and a comparison with the bark beetle-associated pine pathogen Grosmannia clavigera.</title>
        <authorList>
            <person name="Haridas S."/>
            <person name="Wang Y."/>
            <person name="Lim L."/>
            <person name="Massoumi Alamouti S."/>
            <person name="Jackman S."/>
            <person name="Docking R."/>
            <person name="Robertson G."/>
            <person name="Birol I."/>
            <person name="Bohlmann J."/>
            <person name="Breuil C."/>
        </authorList>
    </citation>
    <scope>NUCLEOTIDE SEQUENCE [LARGE SCALE GENOMIC DNA]</scope>
    <source>
        <strain evidence="4 5">UAMH 11346</strain>
    </source>
</reference>
<sequence length="329" mass="35217">MATPGTPEPTSPPSAAEIEAFDSFPWSKHKVFLLGLVETLGGQPALYPNPTHEGSAAFCRTVFFRRQTGRRIDLTQYNLYRDQHPEYPSIDRRLLTALYAAAKELDLEAAAASLSLASSNPNDSTPPPQASYSRRIAEAVAVKPLINPFDGTPTPPIRDTVPSWQRRAPKSRLQVEKEASSAASAEAADGEAPYSDKFAKIVEAIQSGKELEGIKQIPDTVLRQPGVVPLGKLTAPRKPWERHDAAQNSSILSFLASSNKTGSTEDSNPYQTQAPLGGVDLEFPPPPEEDDAAEAGLASEPEAAEAAAQDKAGDEVERVLDAHIGASAS</sequence>
<evidence type="ECO:0000259" key="2">
    <source>
        <dbReference type="Pfam" id="PF17733"/>
    </source>
</evidence>
<dbReference type="PANTHER" id="PTHR36855:SF1">
    <property type="entry name" value="PEROXISOME MEMBRANE ANCHOR PROTEIN PEX14P N-TERMINAL DOMAIN-CONTAINING PROTEIN"/>
    <property type="match status" value="1"/>
</dbReference>
<feature type="domain" description="Peroxisomal membrane protein PEX14-like KPWE" evidence="2">
    <location>
        <begin position="193"/>
        <end position="242"/>
    </location>
</feature>
<dbReference type="Pfam" id="PF17733">
    <property type="entry name" value="KPWE_dom"/>
    <property type="match status" value="1"/>
</dbReference>
<feature type="region of interest" description="Disordered" evidence="1">
    <location>
        <begin position="147"/>
        <end position="192"/>
    </location>
</feature>
<dbReference type="VEuPathDB" id="FungiDB:F503_08084"/>
<dbReference type="OrthoDB" id="9936937at2759"/>
<feature type="compositionally biased region" description="Low complexity" evidence="1">
    <location>
        <begin position="294"/>
        <end position="310"/>
    </location>
</feature>
<dbReference type="PANTHER" id="PTHR36855">
    <property type="entry name" value="CHROMOSOME 10, WHOLE GENOME SHOTGUN SEQUENCE"/>
    <property type="match status" value="1"/>
</dbReference>
<proteinExistence type="predicted"/>